<evidence type="ECO:0000313" key="1">
    <source>
        <dbReference type="EnsemblPlants" id="Kaladp0011s0624.1.v1.1"/>
    </source>
</evidence>
<name>A0A7N0SX71_KALFE</name>
<accession>A0A7N0SX71</accession>
<dbReference type="Gramene" id="Kaladp0011s0624.1.v1.1">
    <property type="protein sequence ID" value="Kaladp0011s0624.1.v1.1"/>
    <property type="gene ID" value="Kaladp0011s0624.v1.1"/>
</dbReference>
<sequence length="210" mass="23066">MIFTCANTAHVLRHTYSKIPKATDLFQLEDANKDKINPPNLLLKQNIVALKSSQPRHWLLNQKESRNTVYLVGYTSPPPASTDGYLLKMQIPALSVIMLKTNVPSVSPLLASTGCYFNSSNTHTERKTSGSGSGASMSKQVLANNRQPLEAAPPLIIRVDRRPSFDQRKRLETIQEEAEGQNHGCSKKPLASYASSAVNQAASSYGGWLK</sequence>
<proteinExistence type="predicted"/>
<dbReference type="Proteomes" id="UP000594263">
    <property type="component" value="Unplaced"/>
</dbReference>
<protein>
    <submittedName>
        <fullName evidence="1">Uncharacterized protein</fullName>
    </submittedName>
</protein>
<evidence type="ECO:0000313" key="2">
    <source>
        <dbReference type="Proteomes" id="UP000594263"/>
    </source>
</evidence>
<reference evidence="1" key="1">
    <citation type="submission" date="2021-01" db="UniProtKB">
        <authorList>
            <consortium name="EnsemblPlants"/>
        </authorList>
    </citation>
    <scope>IDENTIFICATION</scope>
</reference>
<keyword evidence="2" id="KW-1185">Reference proteome</keyword>
<dbReference type="EnsemblPlants" id="Kaladp0011s0624.1.v1.1">
    <property type="protein sequence ID" value="Kaladp0011s0624.1.v1.1"/>
    <property type="gene ID" value="Kaladp0011s0624.v1.1"/>
</dbReference>
<organism evidence="1 2">
    <name type="scientific">Kalanchoe fedtschenkoi</name>
    <name type="common">Lavender scallops</name>
    <name type="synonym">South American air plant</name>
    <dbReference type="NCBI Taxonomy" id="63787"/>
    <lineage>
        <taxon>Eukaryota</taxon>
        <taxon>Viridiplantae</taxon>
        <taxon>Streptophyta</taxon>
        <taxon>Embryophyta</taxon>
        <taxon>Tracheophyta</taxon>
        <taxon>Spermatophyta</taxon>
        <taxon>Magnoliopsida</taxon>
        <taxon>eudicotyledons</taxon>
        <taxon>Gunneridae</taxon>
        <taxon>Pentapetalae</taxon>
        <taxon>Saxifragales</taxon>
        <taxon>Crassulaceae</taxon>
        <taxon>Kalanchoe</taxon>
    </lineage>
</organism>
<dbReference type="AlphaFoldDB" id="A0A7N0SX71"/>